<feature type="domain" description="N-acetyltransferase" evidence="1">
    <location>
        <begin position="469"/>
        <end position="630"/>
    </location>
</feature>
<keyword evidence="3" id="KW-1185">Reference proteome</keyword>
<reference evidence="2 3" key="1">
    <citation type="submission" date="2021-07" db="EMBL/GenBank/DDBJ databases">
        <title>Whole Genome Sequence of Nocardia Iowensis.</title>
        <authorList>
            <person name="Lamm A."/>
            <person name="Collins-Fairclough A.M."/>
            <person name="Bunk B."/>
            <person name="Sproer C."/>
        </authorList>
    </citation>
    <scope>NUCLEOTIDE SEQUENCE [LARGE SCALE GENOMIC DNA]</scope>
    <source>
        <strain evidence="2 3">NRRL 5646</strain>
    </source>
</reference>
<organism evidence="2 3">
    <name type="scientific">Nocardia iowensis</name>
    <dbReference type="NCBI Taxonomy" id="204891"/>
    <lineage>
        <taxon>Bacteria</taxon>
        <taxon>Bacillati</taxon>
        <taxon>Actinomycetota</taxon>
        <taxon>Actinomycetes</taxon>
        <taxon>Mycobacteriales</taxon>
        <taxon>Nocardiaceae</taxon>
        <taxon>Nocardia</taxon>
    </lineage>
</organism>
<gene>
    <name evidence="2" type="ORF">KV110_08225</name>
</gene>
<dbReference type="NCBIfam" id="TIGR01686">
    <property type="entry name" value="FkbH"/>
    <property type="match status" value="1"/>
</dbReference>
<accession>A0ABX8RW21</accession>
<name>A0ABX8RW21_NOCIO</name>
<evidence type="ECO:0000313" key="3">
    <source>
        <dbReference type="Proteomes" id="UP000694257"/>
    </source>
</evidence>
<dbReference type="PROSITE" id="PS51186">
    <property type="entry name" value="GNAT"/>
    <property type="match status" value="1"/>
</dbReference>
<proteinExistence type="predicted"/>
<dbReference type="EMBL" id="CP078145">
    <property type="protein sequence ID" value="QXN93079.1"/>
    <property type="molecule type" value="Genomic_DNA"/>
</dbReference>
<sequence length="642" mass="70623">MTTVDQSPLARLRELGAAGRLTEDHAAVAQLLSQIASGAQGLADLTRAGQILARRDPDEILRRATDSGETVRPVTVAVTGHSTIEPLVAPLTAEFARHGYLLRPSVGEFDAYLRDLQDPSSHLYSRDTELALVVLDPQMIFDELPKPWSVADVEQTVTAKMAQLDRLVGNYVRHAKATLVLNTVPLHRIHTHSLVDLRSRTRLSVAWRSFNTALLGLSEKYARVQVIDLDPLIAEGGPVHDQRMAVYAKVQLGDEVLSRYAREVGHLIRALHGRTKKVLVVDLDNTLWDGILGDDGAEGIAAATTFRGEAFGLFQRTVQQLGSQGVVLAISSKNDREAVLAVLRDHPDMVLRDTDFARINANWEPKDTNLTDIAARLNLGVDSFVFADDSSFETGLVAMSLPSVAVVCLDDEPALHTSKLLADGWFDVLDLTDEDRARGELYRGEAARSDLLAGADSMAEYLRQLGIRVELKLVEQPDVARVAQLTLRTNQFNLTTQRWQQADVTDRINDPDHLVLSIRSADRFGDNGVVGALFARRDDGELHIENMVLSCRVFARGIEDAVMGTLLAYARDSGLRAVHGRYLPTAKNGKVREFYPAQGFDTVAEGAGGELTFRHDLQTIPAIPDHVRITSNFLDRVEGRLA</sequence>
<dbReference type="Proteomes" id="UP000694257">
    <property type="component" value="Chromosome"/>
</dbReference>
<evidence type="ECO:0000259" key="1">
    <source>
        <dbReference type="PROSITE" id="PS51186"/>
    </source>
</evidence>
<dbReference type="NCBIfam" id="TIGR01681">
    <property type="entry name" value="HAD-SF-IIIC"/>
    <property type="match status" value="1"/>
</dbReference>
<evidence type="ECO:0000313" key="2">
    <source>
        <dbReference type="EMBL" id="QXN93079.1"/>
    </source>
</evidence>
<dbReference type="InterPro" id="IPR010033">
    <property type="entry name" value="HAD_SF_ppase_IIIC"/>
</dbReference>
<protein>
    <submittedName>
        <fullName evidence="2">HAD-IIIC family phosphatase</fullName>
    </submittedName>
</protein>
<dbReference type="RefSeq" id="WP_218474827.1">
    <property type="nucleotide sequence ID" value="NZ_BAABJN010000001.1"/>
</dbReference>
<dbReference type="InterPro" id="IPR000182">
    <property type="entry name" value="GNAT_dom"/>
</dbReference>
<dbReference type="InterPro" id="IPR010037">
    <property type="entry name" value="FkbH_domain"/>
</dbReference>